<dbReference type="PROSITE" id="PS51257">
    <property type="entry name" value="PROKAR_LIPOPROTEIN"/>
    <property type="match status" value="1"/>
</dbReference>
<dbReference type="PANTHER" id="PTHR31157:SF1">
    <property type="entry name" value="SCP DOMAIN-CONTAINING PROTEIN"/>
    <property type="match status" value="1"/>
</dbReference>
<dbReference type="Proteomes" id="UP000664122">
    <property type="component" value="Unassembled WGS sequence"/>
</dbReference>
<evidence type="ECO:0000313" key="2">
    <source>
        <dbReference type="EMBL" id="MBO0664492.1"/>
    </source>
</evidence>
<keyword evidence="3" id="KW-1185">Reference proteome</keyword>
<accession>A0A939JXV6</accession>
<evidence type="ECO:0000259" key="1">
    <source>
        <dbReference type="Pfam" id="PF00188"/>
    </source>
</evidence>
<dbReference type="Gene3D" id="3.40.33.10">
    <property type="entry name" value="CAP"/>
    <property type="match status" value="1"/>
</dbReference>
<dbReference type="AlphaFoldDB" id="A0A939JXV6"/>
<dbReference type="SUPFAM" id="SSF55797">
    <property type="entry name" value="PR-1-like"/>
    <property type="match status" value="1"/>
</dbReference>
<organism evidence="2 3">
    <name type="scientific">Jiella flava</name>
    <dbReference type="NCBI Taxonomy" id="2816857"/>
    <lineage>
        <taxon>Bacteria</taxon>
        <taxon>Pseudomonadati</taxon>
        <taxon>Pseudomonadota</taxon>
        <taxon>Alphaproteobacteria</taxon>
        <taxon>Hyphomicrobiales</taxon>
        <taxon>Aurantimonadaceae</taxon>
        <taxon>Jiella</taxon>
    </lineage>
</organism>
<dbReference type="InterPro" id="IPR035940">
    <property type="entry name" value="CAP_sf"/>
</dbReference>
<dbReference type="InterPro" id="IPR014044">
    <property type="entry name" value="CAP_dom"/>
</dbReference>
<dbReference type="EMBL" id="JAFMPP010000023">
    <property type="protein sequence ID" value="MBO0664492.1"/>
    <property type="molecule type" value="Genomic_DNA"/>
</dbReference>
<dbReference type="CDD" id="cd05379">
    <property type="entry name" value="CAP_bacterial"/>
    <property type="match status" value="1"/>
</dbReference>
<protein>
    <submittedName>
        <fullName evidence="2">CAP domain-containing protein</fullName>
    </submittedName>
</protein>
<sequence length="186" mass="19829">MIRLERSRQAVRQPKLAVALALFLGLAGCAVTPGSVNVASTHLIPVDRQVALSSINAFRAAYGMPALHYNAVLEKAAERQARAMAARGKLSHDVDGSLPGRIGYFGYDAKAAAENIGWNYRSTPAVIEGWKNSSGHRKNLLNPLVREAGFAAAVGPDGEPYWALILGAVSRPSIGIFGRDKPRPGD</sequence>
<name>A0A939JXV6_9HYPH</name>
<comment type="caution">
    <text evidence="2">The sequence shown here is derived from an EMBL/GenBank/DDBJ whole genome shotgun (WGS) entry which is preliminary data.</text>
</comment>
<gene>
    <name evidence="2" type="ORF">J1C48_18120</name>
</gene>
<dbReference type="RefSeq" id="WP_207259408.1">
    <property type="nucleotide sequence ID" value="NZ_JAFMPP010000023.1"/>
</dbReference>
<proteinExistence type="predicted"/>
<dbReference type="Pfam" id="PF00188">
    <property type="entry name" value="CAP"/>
    <property type="match status" value="1"/>
</dbReference>
<evidence type="ECO:0000313" key="3">
    <source>
        <dbReference type="Proteomes" id="UP000664122"/>
    </source>
</evidence>
<reference evidence="2" key="1">
    <citation type="submission" date="2021-03" db="EMBL/GenBank/DDBJ databases">
        <title>Whole genome sequence of Jiella sp. CQZ9-1.</title>
        <authorList>
            <person name="Tuo L."/>
        </authorList>
    </citation>
    <scope>NUCLEOTIDE SEQUENCE</scope>
    <source>
        <strain evidence="2">CQZ9-1</strain>
    </source>
</reference>
<dbReference type="PANTHER" id="PTHR31157">
    <property type="entry name" value="SCP DOMAIN-CONTAINING PROTEIN"/>
    <property type="match status" value="1"/>
</dbReference>
<feature type="domain" description="SCP" evidence="1">
    <location>
        <begin position="53"/>
        <end position="162"/>
    </location>
</feature>